<dbReference type="InterPro" id="IPR058649">
    <property type="entry name" value="CzcB_C"/>
</dbReference>
<reference evidence="7" key="2">
    <citation type="journal article" date="2012" name="PLoS ONE">
        <title>A Deeply Branching Thermophilic Bacterium with an Ancient Acetyl-CoA Pathway Dominates a Subsurface Ecosystem.</title>
        <authorList>
            <person name="Takami H."/>
            <person name="Noguchi H."/>
            <person name="Takaki Y."/>
            <person name="Uchiyama I."/>
            <person name="Toyoda A."/>
            <person name="Nishi S."/>
            <person name="Chee G.-J."/>
            <person name="Arai W."/>
            <person name="Nunoura T."/>
            <person name="Itoh T."/>
            <person name="Hattori M."/>
            <person name="Takai K."/>
        </authorList>
    </citation>
    <scope>NUCLEOTIDE SEQUENCE</scope>
</reference>
<dbReference type="NCBIfam" id="TIGR01730">
    <property type="entry name" value="RND_mfp"/>
    <property type="match status" value="1"/>
</dbReference>
<evidence type="ECO:0000256" key="2">
    <source>
        <dbReference type="SAM" id="MobiDB-lite"/>
    </source>
</evidence>
<dbReference type="InterPro" id="IPR058647">
    <property type="entry name" value="BSH_CzcB-like"/>
</dbReference>
<name>H5S8K1_9BACT</name>
<reference evidence="7" key="1">
    <citation type="journal article" date="2005" name="Environ. Microbiol.">
        <title>Genetic and functional properties of uncultivated thermophilic crenarchaeotes from a subsurface gold mine as revealed by analysis of genome fragments.</title>
        <authorList>
            <person name="Nunoura T."/>
            <person name="Hirayama H."/>
            <person name="Takami H."/>
            <person name="Oida H."/>
            <person name="Nishi S."/>
            <person name="Shimamura S."/>
            <person name="Suzuki Y."/>
            <person name="Inagaki F."/>
            <person name="Takai K."/>
            <person name="Nealson K.H."/>
            <person name="Horikoshi K."/>
        </authorList>
    </citation>
    <scope>NUCLEOTIDE SEQUENCE</scope>
</reference>
<evidence type="ECO:0000259" key="5">
    <source>
        <dbReference type="Pfam" id="PF25975"/>
    </source>
</evidence>
<dbReference type="Gene3D" id="2.40.30.170">
    <property type="match status" value="1"/>
</dbReference>
<organism evidence="7">
    <name type="scientific">uncultured Acetothermia bacterium</name>
    <dbReference type="NCBI Taxonomy" id="236499"/>
    <lineage>
        <taxon>Bacteria</taxon>
        <taxon>Candidatus Bipolaricaulota</taxon>
        <taxon>environmental samples</taxon>
    </lineage>
</organism>
<dbReference type="Pfam" id="PF25975">
    <property type="entry name" value="CzcB_C"/>
    <property type="match status" value="1"/>
</dbReference>
<dbReference type="Gene3D" id="2.40.420.20">
    <property type="match status" value="1"/>
</dbReference>
<evidence type="ECO:0000256" key="3">
    <source>
        <dbReference type="SAM" id="Phobius"/>
    </source>
</evidence>
<dbReference type="GO" id="GO:1990281">
    <property type="term" value="C:efflux pump complex"/>
    <property type="evidence" value="ECO:0007669"/>
    <property type="project" value="TreeGrafter"/>
</dbReference>
<sequence length="346" mass="37814">MNRAVKLWGGIALLGVVVVLGFYGYQRFFAAPAQSSGARSTDRARDSNTVTVTKKDIVRTVAAFGELLPKEEIVLRFKTGGIVHEILVHEGERVHKDQVLARLSNAQQELKLLQAKNAYEAAKISAPPSEVQLRELEYKIAQEEYEYTLLKAPWDGEVMVLHVQQGDSVTTTTDIVTLLNRDEMFVTVDIDEVDIREIALGQRARVTFEAYPDLKFPAEVSSIDYRAVAKGSTKAVSVTLKLLQNDPRLKPGFSAKAEIVVAEVKDALQVPLSAIRTVGGKSFVAVVRGGAIEQVEVQVGLTTTEVAQILSGLHEGDRVLAVNATTRQSQTQQRNLPGAPFGLPGR</sequence>
<keyword evidence="3" id="KW-0812">Transmembrane</keyword>
<dbReference type="SUPFAM" id="SSF111369">
    <property type="entry name" value="HlyD-like secretion proteins"/>
    <property type="match status" value="1"/>
</dbReference>
<evidence type="ECO:0000313" key="7">
    <source>
        <dbReference type="EMBL" id="BAL52487.1"/>
    </source>
</evidence>
<dbReference type="Pfam" id="PF25990">
    <property type="entry name" value="Beta-barrel_YknX"/>
    <property type="match status" value="1"/>
</dbReference>
<feature type="transmembrane region" description="Helical" evidence="3">
    <location>
        <begin position="7"/>
        <end position="25"/>
    </location>
</feature>
<gene>
    <name evidence="7" type="ORF">HGMM_F01E02C30</name>
</gene>
<dbReference type="AlphaFoldDB" id="H5S8K1"/>
<dbReference type="EMBL" id="AP011629">
    <property type="protein sequence ID" value="BAL52487.1"/>
    <property type="molecule type" value="Genomic_DNA"/>
</dbReference>
<dbReference type="PANTHER" id="PTHR30469">
    <property type="entry name" value="MULTIDRUG RESISTANCE PROTEIN MDTA"/>
    <property type="match status" value="1"/>
</dbReference>
<feature type="domain" description="CzcB-like C-terminal circularly permuted SH3-like" evidence="5">
    <location>
        <begin position="269"/>
        <end position="323"/>
    </location>
</feature>
<dbReference type="Pfam" id="PF25973">
    <property type="entry name" value="BSH_CzcB"/>
    <property type="match status" value="1"/>
</dbReference>
<feature type="domain" description="YknX-like beta-barrel" evidence="6">
    <location>
        <begin position="186"/>
        <end position="259"/>
    </location>
</feature>
<dbReference type="GO" id="GO:0015562">
    <property type="term" value="F:efflux transmembrane transporter activity"/>
    <property type="evidence" value="ECO:0007669"/>
    <property type="project" value="TreeGrafter"/>
</dbReference>
<dbReference type="InterPro" id="IPR006143">
    <property type="entry name" value="RND_pump_MFP"/>
</dbReference>
<comment type="similarity">
    <text evidence="1">Belongs to the membrane fusion protein (MFP) (TC 8.A.1) family.</text>
</comment>
<feature type="domain" description="CzcB-like barrel-sandwich hybrid" evidence="4">
    <location>
        <begin position="78"/>
        <end position="178"/>
    </location>
</feature>
<protein>
    <submittedName>
        <fullName evidence="7">RND family efflux transporter MFP subunit</fullName>
    </submittedName>
</protein>
<feature type="region of interest" description="Disordered" evidence="2">
    <location>
        <begin position="326"/>
        <end position="346"/>
    </location>
</feature>
<proteinExistence type="inferred from homology"/>
<evidence type="ECO:0000259" key="4">
    <source>
        <dbReference type="Pfam" id="PF25973"/>
    </source>
</evidence>
<dbReference type="PANTHER" id="PTHR30469:SF33">
    <property type="entry name" value="SLR1207 PROTEIN"/>
    <property type="match status" value="1"/>
</dbReference>
<accession>H5S8K1</accession>
<evidence type="ECO:0000259" key="6">
    <source>
        <dbReference type="Pfam" id="PF25990"/>
    </source>
</evidence>
<dbReference type="Gene3D" id="2.40.50.100">
    <property type="match status" value="1"/>
</dbReference>
<keyword evidence="3" id="KW-1133">Transmembrane helix</keyword>
<feature type="compositionally biased region" description="Polar residues" evidence="2">
    <location>
        <begin position="326"/>
        <end position="335"/>
    </location>
</feature>
<dbReference type="InterPro" id="IPR058636">
    <property type="entry name" value="Beta-barrel_YknX"/>
</dbReference>
<evidence type="ECO:0000256" key="1">
    <source>
        <dbReference type="ARBA" id="ARBA00009477"/>
    </source>
</evidence>
<keyword evidence="3" id="KW-0472">Membrane</keyword>